<evidence type="ECO:0000256" key="1">
    <source>
        <dbReference type="SAM" id="MobiDB-lite"/>
    </source>
</evidence>
<keyword evidence="2" id="KW-0812">Transmembrane</keyword>
<name>A0A8T2PHJ1_9TELE</name>
<accession>A0A8T2PHJ1</accession>
<keyword evidence="2" id="KW-1133">Transmembrane helix</keyword>
<comment type="caution">
    <text evidence="3">The sequence shown here is derived from an EMBL/GenBank/DDBJ whole genome shotgun (WGS) entry which is preliminary data.</text>
</comment>
<feature type="region of interest" description="Disordered" evidence="1">
    <location>
        <begin position="1"/>
        <end position="23"/>
    </location>
</feature>
<feature type="transmembrane region" description="Helical" evidence="2">
    <location>
        <begin position="51"/>
        <end position="72"/>
    </location>
</feature>
<sequence>MGEPRSGVSNSSPGGPQSFPHLSETNQASCTACPGSLIYHRLFSLHLTHRGVLPALPLCLLFIVPTCSLFVMPCPAPLSTGNVLSLVSEGEVGVPVYV</sequence>
<keyword evidence="4" id="KW-1185">Reference proteome</keyword>
<gene>
    <name evidence="3" type="ORF">JZ751_022900</name>
</gene>
<keyword evidence="2" id="KW-0472">Membrane</keyword>
<organism evidence="3 4">
    <name type="scientific">Albula glossodonta</name>
    <name type="common">roundjaw bonefish</name>
    <dbReference type="NCBI Taxonomy" id="121402"/>
    <lineage>
        <taxon>Eukaryota</taxon>
        <taxon>Metazoa</taxon>
        <taxon>Chordata</taxon>
        <taxon>Craniata</taxon>
        <taxon>Vertebrata</taxon>
        <taxon>Euteleostomi</taxon>
        <taxon>Actinopterygii</taxon>
        <taxon>Neopterygii</taxon>
        <taxon>Teleostei</taxon>
        <taxon>Albuliformes</taxon>
        <taxon>Albulidae</taxon>
        <taxon>Albula</taxon>
    </lineage>
</organism>
<evidence type="ECO:0000313" key="3">
    <source>
        <dbReference type="EMBL" id="KAG9351649.1"/>
    </source>
</evidence>
<dbReference type="EMBL" id="JAFBMS010000006">
    <property type="protein sequence ID" value="KAG9351649.1"/>
    <property type="molecule type" value="Genomic_DNA"/>
</dbReference>
<dbReference type="AlphaFoldDB" id="A0A8T2PHJ1"/>
<evidence type="ECO:0000256" key="2">
    <source>
        <dbReference type="SAM" id="Phobius"/>
    </source>
</evidence>
<proteinExistence type="predicted"/>
<protein>
    <submittedName>
        <fullName evidence="3">Uncharacterized protein</fullName>
    </submittedName>
</protein>
<dbReference type="Proteomes" id="UP000824540">
    <property type="component" value="Unassembled WGS sequence"/>
</dbReference>
<evidence type="ECO:0000313" key="4">
    <source>
        <dbReference type="Proteomes" id="UP000824540"/>
    </source>
</evidence>
<reference evidence="3" key="1">
    <citation type="thesis" date="2021" institute="BYU ScholarsArchive" country="Provo, UT, USA">
        <title>Applications of and Algorithms for Genome Assembly and Genomic Analyses with an Emphasis on Marine Teleosts.</title>
        <authorList>
            <person name="Pickett B.D."/>
        </authorList>
    </citation>
    <scope>NUCLEOTIDE SEQUENCE</scope>
    <source>
        <strain evidence="3">HI-2016</strain>
    </source>
</reference>